<evidence type="ECO:0000313" key="1">
    <source>
        <dbReference type="EMBL" id="AIE85641.1"/>
    </source>
</evidence>
<dbReference type="KEGG" id="fgi:OP10G_2273"/>
<dbReference type="EMBL" id="CP007139">
    <property type="protein sequence ID" value="AIE85641.1"/>
    <property type="molecule type" value="Genomic_DNA"/>
</dbReference>
<sequence length="288" mass="32830">MLGYHANMAVAVAHATPYLAGDDEALKEFTYAAGRLGVRQELYTVLFNRSGVLAKNRRQWFQYLRDHGGKRAFLAVLPKQADYWEIPFNHAFTGNHNWAVCIETEDRPNYWHLRINSSYSANPSEEQVETGREIPSPRPGEERIELHWGLFLADREHVFVRGKLAACEQQLNTLLTDLILFCAENELEEWRSVFVRSLSILESKIDLPIMEMGRYFPSRGYSPRVQRLLYSALGADVLGGMDSWNDQYFQNQEVKARFDALSSRIGPAVVEAIVVALDQFEPSSGVTL</sequence>
<dbReference type="AlphaFoldDB" id="A0A068NQE7"/>
<evidence type="ECO:0000313" key="2">
    <source>
        <dbReference type="Proteomes" id="UP000027982"/>
    </source>
</evidence>
<keyword evidence="2" id="KW-1185">Reference proteome</keyword>
<protein>
    <submittedName>
        <fullName evidence="1">Uncharacterized protein</fullName>
    </submittedName>
</protein>
<accession>A0A068NQE7</accession>
<name>A0A068NQE7_FIMGI</name>
<dbReference type="HOGENOM" id="CLU_965586_0_0_0"/>
<proteinExistence type="predicted"/>
<dbReference type="STRING" id="661478.OP10G_2273"/>
<organism evidence="1 2">
    <name type="scientific">Fimbriimonas ginsengisoli Gsoil 348</name>
    <dbReference type="NCBI Taxonomy" id="661478"/>
    <lineage>
        <taxon>Bacteria</taxon>
        <taxon>Bacillati</taxon>
        <taxon>Armatimonadota</taxon>
        <taxon>Fimbriimonadia</taxon>
        <taxon>Fimbriimonadales</taxon>
        <taxon>Fimbriimonadaceae</taxon>
        <taxon>Fimbriimonas</taxon>
    </lineage>
</organism>
<gene>
    <name evidence="1" type="ORF">OP10G_2273</name>
</gene>
<dbReference type="Proteomes" id="UP000027982">
    <property type="component" value="Chromosome"/>
</dbReference>
<reference evidence="1 2" key="1">
    <citation type="journal article" date="2014" name="PLoS ONE">
        <title>The first complete genome sequence of the class fimbriimonadia in the phylum armatimonadetes.</title>
        <authorList>
            <person name="Hu Z.Y."/>
            <person name="Wang Y.Z."/>
            <person name="Im W.T."/>
            <person name="Wang S.Y."/>
            <person name="Zhao G.P."/>
            <person name="Zheng H.J."/>
            <person name="Quan Z.X."/>
        </authorList>
    </citation>
    <scope>NUCLEOTIDE SEQUENCE [LARGE SCALE GENOMIC DNA]</scope>
    <source>
        <strain evidence="1">Gsoil 348</strain>
    </source>
</reference>